<dbReference type="NCBIfam" id="TIGR00426">
    <property type="entry name" value="competence protein ComEA helix-hairpin-helix repeat region"/>
    <property type="match status" value="1"/>
</dbReference>
<dbReference type="InterPro" id="IPR010994">
    <property type="entry name" value="RuvA_2-like"/>
</dbReference>
<dbReference type="PANTHER" id="PTHR21180:SF32">
    <property type="entry name" value="ENDONUCLEASE_EXONUCLEASE_PHOSPHATASE FAMILY DOMAIN-CONTAINING PROTEIN 1"/>
    <property type="match status" value="1"/>
</dbReference>
<keyword evidence="2" id="KW-1185">Reference proteome</keyword>
<dbReference type="PANTHER" id="PTHR21180">
    <property type="entry name" value="ENDONUCLEASE/EXONUCLEASE/PHOSPHATASE FAMILY DOMAIN-CONTAINING PROTEIN 1"/>
    <property type="match status" value="1"/>
</dbReference>
<name>A0ABS5ZBF9_9GAMM</name>
<keyword evidence="1" id="KW-0238">DNA-binding</keyword>
<dbReference type="Gene3D" id="1.10.150.280">
    <property type="entry name" value="AF1531-like domain"/>
    <property type="match status" value="1"/>
</dbReference>
<evidence type="ECO:0000313" key="2">
    <source>
        <dbReference type="Proteomes" id="UP000690515"/>
    </source>
</evidence>
<accession>A0ABS5ZBF9</accession>
<organism evidence="1 2">
    <name type="scientific">Zooshikella harenae</name>
    <dbReference type="NCBI Taxonomy" id="2827238"/>
    <lineage>
        <taxon>Bacteria</taxon>
        <taxon>Pseudomonadati</taxon>
        <taxon>Pseudomonadota</taxon>
        <taxon>Gammaproteobacteria</taxon>
        <taxon>Oceanospirillales</taxon>
        <taxon>Zooshikellaceae</taxon>
        <taxon>Zooshikella</taxon>
    </lineage>
</organism>
<gene>
    <name evidence="1" type="ORF">KCG35_10030</name>
</gene>
<comment type="caution">
    <text evidence="1">The sequence shown here is derived from an EMBL/GenBank/DDBJ whole genome shotgun (WGS) entry which is preliminary data.</text>
</comment>
<dbReference type="Proteomes" id="UP000690515">
    <property type="component" value="Unassembled WGS sequence"/>
</dbReference>
<proteinExistence type="predicted"/>
<dbReference type="EMBL" id="JAGSOY010000019">
    <property type="protein sequence ID" value="MBU2711396.1"/>
    <property type="molecule type" value="Genomic_DNA"/>
</dbReference>
<reference evidence="1 2" key="1">
    <citation type="submission" date="2021-04" db="EMBL/GenBank/DDBJ databases">
        <authorList>
            <person name="Pira H."/>
            <person name="Risdian C."/>
            <person name="Wink J."/>
        </authorList>
    </citation>
    <scope>NUCLEOTIDE SEQUENCE [LARGE SCALE GENOMIC DNA]</scope>
    <source>
        <strain evidence="1 2">WH53</strain>
    </source>
</reference>
<dbReference type="InterPro" id="IPR051675">
    <property type="entry name" value="Endo/Exo/Phosphatase_dom_1"/>
</dbReference>
<protein>
    <submittedName>
        <fullName evidence="1">ComEA family DNA-binding protein</fullName>
    </submittedName>
</protein>
<dbReference type="InterPro" id="IPR004509">
    <property type="entry name" value="Competence_ComEA_HhH"/>
</dbReference>
<dbReference type="Pfam" id="PF12836">
    <property type="entry name" value="HHH_3"/>
    <property type="match status" value="1"/>
</dbReference>
<dbReference type="GO" id="GO:0003677">
    <property type="term" value="F:DNA binding"/>
    <property type="evidence" value="ECO:0007669"/>
    <property type="project" value="UniProtKB-KW"/>
</dbReference>
<sequence>MVFALATASFSFADDEAAVLQSININTATVEQIADVLVGVGPSKAQAIVDYREEFGAFGSLDEVEQVKGIGKKTLDKNKEKISF</sequence>
<dbReference type="SUPFAM" id="SSF47781">
    <property type="entry name" value="RuvA domain 2-like"/>
    <property type="match status" value="1"/>
</dbReference>
<evidence type="ECO:0000313" key="1">
    <source>
        <dbReference type="EMBL" id="MBU2711396.1"/>
    </source>
</evidence>